<protein>
    <submittedName>
        <fullName evidence="2">Uncharacterized protein</fullName>
    </submittedName>
</protein>
<proteinExistence type="predicted"/>
<comment type="caution">
    <text evidence="2">The sequence shown here is derived from an EMBL/GenBank/DDBJ whole genome shotgun (WGS) entry which is preliminary data.</text>
</comment>
<evidence type="ECO:0000313" key="3">
    <source>
        <dbReference type="Proteomes" id="UP001066276"/>
    </source>
</evidence>
<name>A0AAV7WWD4_PLEWA</name>
<accession>A0AAV7WWD4</accession>
<keyword evidence="3" id="KW-1185">Reference proteome</keyword>
<evidence type="ECO:0000313" key="2">
    <source>
        <dbReference type="EMBL" id="KAJ1217007.1"/>
    </source>
</evidence>
<dbReference type="Proteomes" id="UP001066276">
    <property type="component" value="Chromosome 1_1"/>
</dbReference>
<gene>
    <name evidence="2" type="ORF">NDU88_004604</name>
</gene>
<feature type="region of interest" description="Disordered" evidence="1">
    <location>
        <begin position="1"/>
        <end position="24"/>
    </location>
</feature>
<reference evidence="2" key="1">
    <citation type="journal article" date="2022" name="bioRxiv">
        <title>Sequencing and chromosome-scale assembly of the giantPleurodeles waltlgenome.</title>
        <authorList>
            <person name="Brown T."/>
            <person name="Elewa A."/>
            <person name="Iarovenko S."/>
            <person name="Subramanian E."/>
            <person name="Araus A.J."/>
            <person name="Petzold A."/>
            <person name="Susuki M."/>
            <person name="Suzuki K.-i.T."/>
            <person name="Hayashi T."/>
            <person name="Toyoda A."/>
            <person name="Oliveira C."/>
            <person name="Osipova E."/>
            <person name="Leigh N.D."/>
            <person name="Simon A."/>
            <person name="Yun M.H."/>
        </authorList>
    </citation>
    <scope>NUCLEOTIDE SEQUENCE</scope>
    <source>
        <strain evidence="2">20211129_DDA</strain>
        <tissue evidence="2">Liver</tissue>
    </source>
</reference>
<dbReference type="AlphaFoldDB" id="A0AAV7WWD4"/>
<organism evidence="2 3">
    <name type="scientific">Pleurodeles waltl</name>
    <name type="common">Iberian ribbed newt</name>
    <dbReference type="NCBI Taxonomy" id="8319"/>
    <lineage>
        <taxon>Eukaryota</taxon>
        <taxon>Metazoa</taxon>
        <taxon>Chordata</taxon>
        <taxon>Craniata</taxon>
        <taxon>Vertebrata</taxon>
        <taxon>Euteleostomi</taxon>
        <taxon>Amphibia</taxon>
        <taxon>Batrachia</taxon>
        <taxon>Caudata</taxon>
        <taxon>Salamandroidea</taxon>
        <taxon>Salamandridae</taxon>
        <taxon>Pleurodelinae</taxon>
        <taxon>Pleurodeles</taxon>
    </lineage>
</organism>
<evidence type="ECO:0000256" key="1">
    <source>
        <dbReference type="SAM" id="MobiDB-lite"/>
    </source>
</evidence>
<sequence length="148" mass="15012">MHGEETTQAEVAGPGSRVWPGKSAGACEEEPGGFIEACGCTSVVLMWRVLTTKDPRRPTGEVRGGFYGNGGPVGVGALVPLLNNLALGRQSGPTPLKDPDGLRAQVGRSACLPGDRLCGYRTEESPCVSGAGGVAIAACLAGVATCED</sequence>
<dbReference type="EMBL" id="JANPWB010000001">
    <property type="protein sequence ID" value="KAJ1217007.1"/>
    <property type="molecule type" value="Genomic_DNA"/>
</dbReference>